<gene>
    <name evidence="9" type="ORF">SAMN04488540_10927</name>
</gene>
<evidence type="ECO:0000313" key="9">
    <source>
        <dbReference type="EMBL" id="SDJ50831.1"/>
    </source>
</evidence>
<evidence type="ECO:0000256" key="7">
    <source>
        <dbReference type="ARBA" id="ARBA00023136"/>
    </source>
</evidence>
<feature type="transmembrane region" description="Helical" evidence="8">
    <location>
        <begin position="142"/>
        <end position="167"/>
    </location>
</feature>
<feature type="transmembrane region" description="Helical" evidence="8">
    <location>
        <begin position="90"/>
        <end position="109"/>
    </location>
</feature>
<dbReference type="CDD" id="cd06550">
    <property type="entry name" value="TM_ABC_iron-siderophores_like"/>
    <property type="match status" value="1"/>
</dbReference>
<evidence type="ECO:0000256" key="6">
    <source>
        <dbReference type="ARBA" id="ARBA00022989"/>
    </source>
</evidence>
<dbReference type="InterPro" id="IPR037294">
    <property type="entry name" value="ABC_BtuC-like"/>
</dbReference>
<dbReference type="GO" id="GO:0033214">
    <property type="term" value="P:siderophore-iron import into cell"/>
    <property type="evidence" value="ECO:0007669"/>
    <property type="project" value="TreeGrafter"/>
</dbReference>
<dbReference type="AlphaFoldDB" id="A0A1G8UAQ4"/>
<name>A0A1G8UAQ4_9GAMM</name>
<evidence type="ECO:0000313" key="10">
    <source>
        <dbReference type="Proteomes" id="UP000199527"/>
    </source>
</evidence>
<evidence type="ECO:0000256" key="8">
    <source>
        <dbReference type="SAM" id="Phobius"/>
    </source>
</evidence>
<sequence length="330" mass="34582">MSWGSRVHCVWLLSGLALVSLWALTQGAVSVPPDLAWEALFSSAGDPLIRVVVVEMRLPRVLLAALVGAALSVAGALTQTLVRNPLADPYLLGIANGAALAAVTGLTLAWSLPTPVLATLGALGAFALVMTVASYGRLSLSPYALILCGVAISALGSSLTTLMMLLGDDRALGQILRWLMGSMAGADFGRSVPLLVALPLAMIWLRWRTVKLDLMLLGQDKARSLGLRPLFERRAIAVVILVLTALSVAAAGAVSFVGLLVPHLARMWVGGLHRRWLPVVAMLGAVVTVGVDGLCRTLLAPEELPLSVPMAVLTVPLILLLIRRQADAGA</sequence>
<evidence type="ECO:0000256" key="2">
    <source>
        <dbReference type="ARBA" id="ARBA00007935"/>
    </source>
</evidence>
<dbReference type="Proteomes" id="UP000199527">
    <property type="component" value="Unassembled WGS sequence"/>
</dbReference>
<dbReference type="EMBL" id="FNEM01000009">
    <property type="protein sequence ID" value="SDJ50831.1"/>
    <property type="molecule type" value="Genomic_DNA"/>
</dbReference>
<dbReference type="PANTHER" id="PTHR30472:SF25">
    <property type="entry name" value="ABC TRANSPORTER PERMEASE PROTEIN MJ0876-RELATED"/>
    <property type="match status" value="1"/>
</dbReference>
<dbReference type="SUPFAM" id="SSF81345">
    <property type="entry name" value="ABC transporter involved in vitamin B12 uptake, BtuC"/>
    <property type="match status" value="1"/>
</dbReference>
<keyword evidence="5 8" id="KW-0812">Transmembrane</keyword>
<keyword evidence="6 8" id="KW-1133">Transmembrane helix</keyword>
<keyword evidence="4" id="KW-1003">Cell membrane</keyword>
<proteinExistence type="inferred from homology"/>
<feature type="transmembrane region" description="Helical" evidence="8">
    <location>
        <begin position="276"/>
        <end position="299"/>
    </location>
</feature>
<organism evidence="9 10">
    <name type="scientific">Ferrimonas sediminum</name>
    <dbReference type="NCBI Taxonomy" id="718193"/>
    <lineage>
        <taxon>Bacteria</taxon>
        <taxon>Pseudomonadati</taxon>
        <taxon>Pseudomonadota</taxon>
        <taxon>Gammaproteobacteria</taxon>
        <taxon>Alteromonadales</taxon>
        <taxon>Ferrimonadaceae</taxon>
        <taxon>Ferrimonas</taxon>
    </lineage>
</organism>
<dbReference type="GO" id="GO:0005886">
    <property type="term" value="C:plasma membrane"/>
    <property type="evidence" value="ECO:0007669"/>
    <property type="project" value="UniProtKB-SubCell"/>
</dbReference>
<comment type="subcellular location">
    <subcellularLocation>
        <location evidence="1">Cell membrane</location>
        <topology evidence="1">Multi-pass membrane protein</topology>
    </subcellularLocation>
</comment>
<feature type="transmembrane region" description="Helical" evidence="8">
    <location>
        <begin position="235"/>
        <end position="264"/>
    </location>
</feature>
<dbReference type="GO" id="GO:0022857">
    <property type="term" value="F:transmembrane transporter activity"/>
    <property type="evidence" value="ECO:0007669"/>
    <property type="project" value="InterPro"/>
</dbReference>
<reference evidence="10" key="1">
    <citation type="submission" date="2016-10" db="EMBL/GenBank/DDBJ databases">
        <authorList>
            <person name="Varghese N."/>
            <person name="Submissions S."/>
        </authorList>
    </citation>
    <scope>NUCLEOTIDE SEQUENCE [LARGE SCALE GENOMIC DNA]</scope>
    <source>
        <strain evidence="10">DSM 23317</strain>
    </source>
</reference>
<evidence type="ECO:0000256" key="4">
    <source>
        <dbReference type="ARBA" id="ARBA00022475"/>
    </source>
</evidence>
<protein>
    <submittedName>
        <fullName evidence="9">Iron complex transport system permease protein</fullName>
    </submittedName>
</protein>
<feature type="transmembrane region" description="Helical" evidence="8">
    <location>
        <begin position="116"/>
        <end position="136"/>
    </location>
</feature>
<dbReference type="RefSeq" id="WP_090365414.1">
    <property type="nucleotide sequence ID" value="NZ_FNEM01000009.1"/>
</dbReference>
<evidence type="ECO:0000256" key="5">
    <source>
        <dbReference type="ARBA" id="ARBA00022692"/>
    </source>
</evidence>
<dbReference type="Pfam" id="PF01032">
    <property type="entry name" value="FecCD"/>
    <property type="match status" value="1"/>
</dbReference>
<dbReference type="PANTHER" id="PTHR30472">
    <property type="entry name" value="FERRIC ENTEROBACTIN TRANSPORT SYSTEM PERMEASE PROTEIN"/>
    <property type="match status" value="1"/>
</dbReference>
<dbReference type="InterPro" id="IPR000522">
    <property type="entry name" value="ABC_transptr_permease_BtuC"/>
</dbReference>
<keyword evidence="7 8" id="KW-0472">Membrane</keyword>
<dbReference type="OrthoDB" id="9055647at2"/>
<feature type="transmembrane region" description="Helical" evidence="8">
    <location>
        <begin position="305"/>
        <end position="322"/>
    </location>
</feature>
<feature type="transmembrane region" description="Helical" evidence="8">
    <location>
        <begin position="188"/>
        <end position="207"/>
    </location>
</feature>
<accession>A0A1G8UAQ4</accession>
<keyword evidence="10" id="KW-1185">Reference proteome</keyword>
<evidence type="ECO:0000256" key="1">
    <source>
        <dbReference type="ARBA" id="ARBA00004651"/>
    </source>
</evidence>
<keyword evidence="3" id="KW-0813">Transport</keyword>
<comment type="similarity">
    <text evidence="2">Belongs to the binding-protein-dependent transport system permease family. FecCD subfamily.</text>
</comment>
<feature type="transmembrane region" description="Helical" evidence="8">
    <location>
        <begin position="61"/>
        <end position="78"/>
    </location>
</feature>
<evidence type="ECO:0000256" key="3">
    <source>
        <dbReference type="ARBA" id="ARBA00022448"/>
    </source>
</evidence>
<dbReference type="Gene3D" id="1.10.3470.10">
    <property type="entry name" value="ABC transporter involved in vitamin B12 uptake, BtuC"/>
    <property type="match status" value="1"/>
</dbReference>